<comment type="caution">
    <text evidence="4">The sequence shown here is derived from an EMBL/GenBank/DDBJ whole genome shotgun (WGS) entry which is preliminary data.</text>
</comment>
<dbReference type="InterPro" id="IPR036589">
    <property type="entry name" value="HCY_dom_sf"/>
</dbReference>
<reference evidence="4 5" key="1">
    <citation type="submission" date="2024-02" db="EMBL/GenBank/DDBJ databases">
        <title>Bacteria isolated from the canopy kelp, Nereocystis luetkeana.</title>
        <authorList>
            <person name="Pfister C.A."/>
            <person name="Younker I.T."/>
            <person name="Light S.H."/>
        </authorList>
    </citation>
    <scope>NUCLEOTIDE SEQUENCE [LARGE SCALE GENOMIC DNA]</scope>
    <source>
        <strain evidence="4 5">TI.5.07</strain>
    </source>
</reference>
<dbReference type="Proteomes" id="UP001378242">
    <property type="component" value="Unassembled WGS sequence"/>
</dbReference>
<dbReference type="InterPro" id="IPR003726">
    <property type="entry name" value="HCY_dom"/>
</dbReference>
<keyword evidence="1" id="KW-0489">Methyltransferase</keyword>
<accession>A0ABU9GKM1</accession>
<feature type="non-terminal residue" evidence="4">
    <location>
        <position position="1"/>
    </location>
</feature>
<evidence type="ECO:0000259" key="3">
    <source>
        <dbReference type="Pfam" id="PF02574"/>
    </source>
</evidence>
<dbReference type="SUPFAM" id="SSF82282">
    <property type="entry name" value="Homocysteine S-methyltransferase"/>
    <property type="match status" value="1"/>
</dbReference>
<evidence type="ECO:0000256" key="2">
    <source>
        <dbReference type="ARBA" id="ARBA00022679"/>
    </source>
</evidence>
<gene>
    <name evidence="4" type="ORF">V6243_17865</name>
</gene>
<keyword evidence="5" id="KW-1185">Reference proteome</keyword>
<dbReference type="EMBL" id="JBAKAP010000074">
    <property type="protein sequence ID" value="MEL0618693.1"/>
    <property type="molecule type" value="Genomic_DNA"/>
</dbReference>
<evidence type="ECO:0000313" key="4">
    <source>
        <dbReference type="EMBL" id="MEL0618693.1"/>
    </source>
</evidence>
<dbReference type="Gene3D" id="3.20.20.330">
    <property type="entry name" value="Homocysteine-binding-like domain"/>
    <property type="match status" value="1"/>
</dbReference>
<evidence type="ECO:0000256" key="1">
    <source>
        <dbReference type="ARBA" id="ARBA00022603"/>
    </source>
</evidence>
<name>A0ABU9GKM1_COBMA</name>
<sequence>EAIQGSLDTLLGSSLPAGAYANGFTSIAALQPGGTVKDLKVREDLGPAQYAAHALGWVRRGLRIVGGCCEVGPALIACLSEQL</sequence>
<organism evidence="4 5">
    <name type="scientific">Cobetia marina</name>
    <name type="common">Deleya marina</name>
    <dbReference type="NCBI Taxonomy" id="28258"/>
    <lineage>
        <taxon>Bacteria</taxon>
        <taxon>Pseudomonadati</taxon>
        <taxon>Pseudomonadota</taxon>
        <taxon>Gammaproteobacteria</taxon>
        <taxon>Oceanospirillales</taxon>
        <taxon>Halomonadaceae</taxon>
        <taxon>Cobetia</taxon>
    </lineage>
</organism>
<evidence type="ECO:0000313" key="5">
    <source>
        <dbReference type="Proteomes" id="UP001378242"/>
    </source>
</evidence>
<keyword evidence="2" id="KW-0808">Transferase</keyword>
<feature type="domain" description="Hcy-binding" evidence="3">
    <location>
        <begin position="14"/>
        <end position="82"/>
    </location>
</feature>
<feature type="non-terminal residue" evidence="4">
    <location>
        <position position="83"/>
    </location>
</feature>
<dbReference type="RefSeq" id="WP_341542988.1">
    <property type="nucleotide sequence ID" value="NZ_JBAKAP010000074.1"/>
</dbReference>
<dbReference type="Pfam" id="PF02574">
    <property type="entry name" value="S-methyl_trans"/>
    <property type="match status" value="1"/>
</dbReference>
<protein>
    <submittedName>
        <fullName evidence="4">Homocysteine S-methyltransferase family protein</fullName>
    </submittedName>
</protein>
<proteinExistence type="predicted"/>